<dbReference type="InterPro" id="IPR036921">
    <property type="entry name" value="PurM-like_N_sf"/>
</dbReference>
<gene>
    <name evidence="1" type="ORF">S12H4_30455</name>
</gene>
<organism evidence="1">
    <name type="scientific">marine sediment metagenome</name>
    <dbReference type="NCBI Taxonomy" id="412755"/>
    <lineage>
        <taxon>unclassified sequences</taxon>
        <taxon>metagenomes</taxon>
        <taxon>ecological metagenomes</taxon>
    </lineage>
</organism>
<comment type="caution">
    <text evidence="1">The sequence shown here is derived from an EMBL/GenBank/DDBJ whole genome shotgun (WGS) entry which is preliminary data.</text>
</comment>
<feature type="non-terminal residue" evidence="1">
    <location>
        <position position="35"/>
    </location>
</feature>
<dbReference type="AlphaFoldDB" id="X1SAN0"/>
<proteinExistence type="predicted"/>
<dbReference type="Gene3D" id="3.30.1330.10">
    <property type="entry name" value="PurM-like, N-terminal domain"/>
    <property type="match status" value="1"/>
</dbReference>
<evidence type="ECO:0008006" key="2">
    <source>
        <dbReference type="Google" id="ProtNLM"/>
    </source>
</evidence>
<accession>X1SAN0</accession>
<reference evidence="1" key="1">
    <citation type="journal article" date="2014" name="Front. Microbiol.">
        <title>High frequency of phylogenetically diverse reductive dehalogenase-homologous genes in deep subseafloor sedimentary metagenomes.</title>
        <authorList>
            <person name="Kawai M."/>
            <person name="Futagami T."/>
            <person name="Toyoda A."/>
            <person name="Takaki Y."/>
            <person name="Nishi S."/>
            <person name="Hori S."/>
            <person name="Arai W."/>
            <person name="Tsubouchi T."/>
            <person name="Morono Y."/>
            <person name="Uchiyama I."/>
            <person name="Ito T."/>
            <person name="Fujiyama A."/>
            <person name="Inagaki F."/>
            <person name="Takami H."/>
        </authorList>
    </citation>
    <scope>NUCLEOTIDE SEQUENCE</scope>
    <source>
        <strain evidence="1">Expedition CK06-06</strain>
    </source>
</reference>
<sequence length="35" mass="3804">MGKSYKEAGVDIDLADDIVKKIKPLISKTFIPGVL</sequence>
<protein>
    <recommendedName>
        <fullName evidence="2">Phosphoribosylformylglycinamidine cyclo-ligase</fullName>
    </recommendedName>
</protein>
<evidence type="ECO:0000313" key="1">
    <source>
        <dbReference type="EMBL" id="GAI90072.1"/>
    </source>
</evidence>
<name>X1SAN0_9ZZZZ</name>
<dbReference type="EMBL" id="BARW01017665">
    <property type="protein sequence ID" value="GAI90072.1"/>
    <property type="molecule type" value="Genomic_DNA"/>
</dbReference>